<feature type="transmembrane region" description="Helical" evidence="1">
    <location>
        <begin position="9"/>
        <end position="27"/>
    </location>
</feature>
<dbReference type="AlphaFoldDB" id="A0A2H0BDJ2"/>
<feature type="non-terminal residue" evidence="2">
    <location>
        <position position="113"/>
    </location>
</feature>
<protein>
    <submittedName>
        <fullName evidence="2">Uncharacterized protein</fullName>
    </submittedName>
</protein>
<evidence type="ECO:0000256" key="1">
    <source>
        <dbReference type="SAM" id="Phobius"/>
    </source>
</evidence>
<keyword evidence="1" id="KW-1133">Transmembrane helix</keyword>
<organism evidence="2 3">
    <name type="scientific">Candidatus Zambryskibacteria bacterium CG22_combo_CG10-13_8_21_14_all_42_17</name>
    <dbReference type="NCBI Taxonomy" id="1975118"/>
    <lineage>
        <taxon>Bacteria</taxon>
        <taxon>Candidatus Zambryskiibacteriota</taxon>
    </lineage>
</organism>
<sequence length="113" mass="12988">MINLKSDKRLWAGIGIIFVALFVFLMGEDSSYHKVTRLERIVHTVMYSIDNSAVAAARFFIGEDSFYLTMPYYRQENGLTYEVAALRTALNYQGIYVSEGELLENLTFDTREP</sequence>
<reference evidence="2 3" key="1">
    <citation type="submission" date="2017-09" db="EMBL/GenBank/DDBJ databases">
        <title>Depth-based differentiation of microbial function through sediment-hosted aquifers and enrichment of novel symbionts in the deep terrestrial subsurface.</title>
        <authorList>
            <person name="Probst A.J."/>
            <person name="Ladd B."/>
            <person name="Jarett J.K."/>
            <person name="Geller-Mcgrath D.E."/>
            <person name="Sieber C.M."/>
            <person name="Emerson J.B."/>
            <person name="Anantharaman K."/>
            <person name="Thomas B.C."/>
            <person name="Malmstrom R."/>
            <person name="Stieglmeier M."/>
            <person name="Klingl A."/>
            <person name="Woyke T."/>
            <person name="Ryan C.M."/>
            <person name="Banfield J.F."/>
        </authorList>
    </citation>
    <scope>NUCLEOTIDE SEQUENCE [LARGE SCALE GENOMIC DNA]</scope>
    <source>
        <strain evidence="2">CG22_combo_CG10-13_8_21_14_all_42_17</strain>
    </source>
</reference>
<name>A0A2H0BDJ2_9BACT</name>
<keyword evidence="1" id="KW-0812">Transmembrane</keyword>
<evidence type="ECO:0000313" key="2">
    <source>
        <dbReference type="EMBL" id="PIP55701.1"/>
    </source>
</evidence>
<evidence type="ECO:0000313" key="3">
    <source>
        <dbReference type="Proteomes" id="UP000229794"/>
    </source>
</evidence>
<dbReference type="Proteomes" id="UP000229794">
    <property type="component" value="Unassembled WGS sequence"/>
</dbReference>
<gene>
    <name evidence="2" type="ORF">COX06_01785</name>
</gene>
<comment type="caution">
    <text evidence="2">The sequence shown here is derived from an EMBL/GenBank/DDBJ whole genome shotgun (WGS) entry which is preliminary data.</text>
</comment>
<dbReference type="EMBL" id="PCST01000020">
    <property type="protein sequence ID" value="PIP55701.1"/>
    <property type="molecule type" value="Genomic_DNA"/>
</dbReference>
<accession>A0A2H0BDJ2</accession>
<keyword evidence="1" id="KW-0472">Membrane</keyword>
<proteinExistence type="predicted"/>